<proteinExistence type="predicted"/>
<comment type="caution">
    <text evidence="1">The sequence shown here is derived from an EMBL/GenBank/DDBJ whole genome shotgun (WGS) entry which is preliminary data.</text>
</comment>
<sequence>LCMWKELLMFVPCLEYYINFSFRNIIIMLLKNLGRCFASEMKQQPFFGVFQWFIVFSPITYPLLEFQVFDTVFTLVL</sequence>
<organism evidence="1 2">
    <name type="scientific">Diploptera punctata</name>
    <name type="common">Pacific beetle cockroach</name>
    <dbReference type="NCBI Taxonomy" id="6984"/>
    <lineage>
        <taxon>Eukaryota</taxon>
        <taxon>Metazoa</taxon>
        <taxon>Ecdysozoa</taxon>
        <taxon>Arthropoda</taxon>
        <taxon>Hexapoda</taxon>
        <taxon>Insecta</taxon>
        <taxon>Pterygota</taxon>
        <taxon>Neoptera</taxon>
        <taxon>Polyneoptera</taxon>
        <taxon>Dictyoptera</taxon>
        <taxon>Blattodea</taxon>
        <taxon>Blaberoidea</taxon>
        <taxon>Blaberidae</taxon>
        <taxon>Diplopterinae</taxon>
        <taxon>Diploptera</taxon>
    </lineage>
</organism>
<feature type="non-terminal residue" evidence="1">
    <location>
        <position position="77"/>
    </location>
</feature>
<gene>
    <name evidence="1" type="ORF">L9F63_017367</name>
</gene>
<protein>
    <submittedName>
        <fullName evidence="1">Uncharacterized protein</fullName>
    </submittedName>
</protein>
<dbReference type="EMBL" id="JASPKZ010004941">
    <property type="protein sequence ID" value="KAJ9589423.1"/>
    <property type="molecule type" value="Genomic_DNA"/>
</dbReference>
<name>A0AAD8EGF5_DIPPU</name>
<dbReference type="AlphaFoldDB" id="A0AAD8EGF5"/>
<reference evidence="1" key="1">
    <citation type="journal article" date="2023" name="IScience">
        <title>Live-bearing cockroach genome reveals convergent evolutionary mechanisms linked to viviparity in insects and beyond.</title>
        <authorList>
            <person name="Fouks B."/>
            <person name="Harrison M.C."/>
            <person name="Mikhailova A.A."/>
            <person name="Marchal E."/>
            <person name="English S."/>
            <person name="Carruthers M."/>
            <person name="Jennings E.C."/>
            <person name="Chiamaka E.L."/>
            <person name="Frigard R.A."/>
            <person name="Pippel M."/>
            <person name="Attardo G.M."/>
            <person name="Benoit J.B."/>
            <person name="Bornberg-Bauer E."/>
            <person name="Tobe S.S."/>
        </authorList>
    </citation>
    <scope>NUCLEOTIDE SEQUENCE</scope>
    <source>
        <strain evidence="1">Stay&amp;Tobe</strain>
    </source>
</reference>
<feature type="non-terminal residue" evidence="1">
    <location>
        <position position="1"/>
    </location>
</feature>
<keyword evidence="2" id="KW-1185">Reference proteome</keyword>
<accession>A0AAD8EGF5</accession>
<reference evidence="1" key="2">
    <citation type="submission" date="2023-05" db="EMBL/GenBank/DDBJ databases">
        <authorList>
            <person name="Fouks B."/>
        </authorList>
    </citation>
    <scope>NUCLEOTIDE SEQUENCE</scope>
    <source>
        <strain evidence="1">Stay&amp;Tobe</strain>
        <tissue evidence="1">Testes</tissue>
    </source>
</reference>
<dbReference type="Proteomes" id="UP001233999">
    <property type="component" value="Unassembled WGS sequence"/>
</dbReference>
<evidence type="ECO:0000313" key="2">
    <source>
        <dbReference type="Proteomes" id="UP001233999"/>
    </source>
</evidence>
<evidence type="ECO:0000313" key="1">
    <source>
        <dbReference type="EMBL" id="KAJ9589423.1"/>
    </source>
</evidence>